<feature type="region of interest" description="Disordered" evidence="1">
    <location>
        <begin position="1"/>
        <end position="284"/>
    </location>
</feature>
<feature type="compositionally biased region" description="Gly residues" evidence="1">
    <location>
        <begin position="216"/>
        <end position="269"/>
    </location>
</feature>
<dbReference type="PROSITE" id="PS50020">
    <property type="entry name" value="WW_DOMAIN_2"/>
    <property type="match status" value="1"/>
</dbReference>
<evidence type="ECO:0000313" key="3">
    <source>
        <dbReference type="EMBL" id="KAK3167732.1"/>
    </source>
</evidence>
<dbReference type="SUPFAM" id="SSF51045">
    <property type="entry name" value="WW domain"/>
    <property type="match status" value="1"/>
</dbReference>
<protein>
    <recommendedName>
        <fullName evidence="2">WW domain-containing protein</fullName>
    </recommendedName>
</protein>
<comment type="caution">
    <text evidence="3">The sequence shown here is derived from an EMBL/GenBank/DDBJ whole genome shotgun (WGS) entry which is preliminary data.</text>
</comment>
<feature type="compositionally biased region" description="Low complexity" evidence="1">
    <location>
        <begin position="187"/>
        <end position="215"/>
    </location>
</feature>
<dbReference type="AlphaFoldDB" id="A0AAD9YZV3"/>
<gene>
    <name evidence="3" type="ORF">OEA41_010860</name>
</gene>
<feature type="compositionally biased region" description="Polar residues" evidence="1">
    <location>
        <begin position="111"/>
        <end position="123"/>
    </location>
</feature>
<dbReference type="InterPro" id="IPR036020">
    <property type="entry name" value="WW_dom_sf"/>
</dbReference>
<feature type="region of interest" description="Disordered" evidence="1">
    <location>
        <begin position="300"/>
        <end position="324"/>
    </location>
</feature>
<evidence type="ECO:0000259" key="2">
    <source>
        <dbReference type="PROSITE" id="PS50020"/>
    </source>
</evidence>
<name>A0AAD9YZV3_9LECA</name>
<proteinExistence type="predicted"/>
<organism evidence="3 4">
    <name type="scientific">Lepraria neglecta</name>
    <dbReference type="NCBI Taxonomy" id="209136"/>
    <lineage>
        <taxon>Eukaryota</taxon>
        <taxon>Fungi</taxon>
        <taxon>Dikarya</taxon>
        <taxon>Ascomycota</taxon>
        <taxon>Pezizomycotina</taxon>
        <taxon>Lecanoromycetes</taxon>
        <taxon>OSLEUM clade</taxon>
        <taxon>Lecanoromycetidae</taxon>
        <taxon>Lecanorales</taxon>
        <taxon>Lecanorineae</taxon>
        <taxon>Stereocaulaceae</taxon>
        <taxon>Lepraria</taxon>
    </lineage>
</organism>
<dbReference type="Gene3D" id="2.20.70.10">
    <property type="match status" value="1"/>
</dbReference>
<feature type="compositionally biased region" description="Low complexity" evidence="1">
    <location>
        <begin position="93"/>
        <end position="102"/>
    </location>
</feature>
<evidence type="ECO:0000256" key="1">
    <source>
        <dbReference type="SAM" id="MobiDB-lite"/>
    </source>
</evidence>
<feature type="domain" description="WW" evidence="2">
    <location>
        <begin position="15"/>
        <end position="50"/>
    </location>
</feature>
<accession>A0AAD9YZV3</accession>
<keyword evidence="4" id="KW-1185">Reference proteome</keyword>
<reference evidence="3" key="1">
    <citation type="submission" date="2022-11" db="EMBL/GenBank/DDBJ databases">
        <title>Chromosomal genome sequence assembly and mating type (MAT) locus characterization of the leprose asexual lichenized fungus Lepraria neglecta (Nyl.) Erichsen.</title>
        <authorList>
            <person name="Allen J.L."/>
            <person name="Pfeffer B."/>
        </authorList>
    </citation>
    <scope>NUCLEOTIDE SEQUENCE</scope>
    <source>
        <strain evidence="3">Allen 5258</strain>
    </source>
</reference>
<sequence length="324" mass="33058">MDHLPPRGPPPSRSPQLPRGWISKPHPQYPDTRYYVNTVTGKSQYDVPTEPADGAGTPPPGPPPGYAGGRDSSPARTRAPGYTSTTLPGAGGNNYNAVAGANEYPAEKHNLSSNNPYGRPQQSSEDDEAYARRLDAELNAGARPGSADRGAADGYYQGGPTGQGQPQSYDQQELPPREQKKGGIGGFFSKLGGKQHSSQPPQQGYGQQGYPQQGYGQQGYGQQGYGQQGYPPQGGYGGYPPQQGYGGYPQQGYGGGYGGPPPGQYGGGYQQQPPQKSGGLGTAGGAALGLGGGLIGGALLMDAFDGGDGGDGGGDDGGDGGGDF</sequence>
<dbReference type="InterPro" id="IPR001202">
    <property type="entry name" value="WW_dom"/>
</dbReference>
<dbReference type="EMBL" id="JASNWA010000011">
    <property type="protein sequence ID" value="KAK3167732.1"/>
    <property type="molecule type" value="Genomic_DNA"/>
</dbReference>
<dbReference type="Proteomes" id="UP001276659">
    <property type="component" value="Unassembled WGS sequence"/>
</dbReference>
<evidence type="ECO:0000313" key="4">
    <source>
        <dbReference type="Proteomes" id="UP001276659"/>
    </source>
</evidence>
<feature type="compositionally biased region" description="Pro residues" evidence="1">
    <location>
        <begin position="1"/>
        <end position="13"/>
    </location>
</feature>